<dbReference type="PROSITE" id="PS50200">
    <property type="entry name" value="RA"/>
    <property type="match status" value="2"/>
</dbReference>
<sequence>MYVSTGTGTGTGTDLEFHGVMRFYFQDSGQKVATKCIRVASDATVEDVIGTLVEKFRPDMRMLSIPSYALYELHEGCAERKMSPDEKPLLVQLNWHVDDREGRFLLKNVDDKTIGSMGSLDTNASFRRKLSKREKKQLKKQEKLSRIKCENGDVNDGKDNVTEKLYHELPETSFTRSISNPEAVMRRRRQQKLEKKLQQFRSKDGGPDTGKNANKIWGLISITSCTVRCSFIRLSFTGPTKDTTVFISGGTLKIYGEALCKDVPYKTLLLSVRDCAGAVVREMLDKYGLTKVDPSQFCLVQVTQQPGIPDTEYVLDDDECPLSILMTAPNTGRFN</sequence>
<dbReference type="PANTHER" id="PTHR10398">
    <property type="entry name" value="AFADIN"/>
    <property type="match status" value="1"/>
</dbReference>
<evidence type="ECO:0000313" key="3">
    <source>
        <dbReference type="EMBL" id="ERL86747.1"/>
    </source>
</evidence>
<dbReference type="GO" id="GO:0005912">
    <property type="term" value="C:adherens junction"/>
    <property type="evidence" value="ECO:0007669"/>
    <property type="project" value="TreeGrafter"/>
</dbReference>
<dbReference type="PANTHER" id="PTHR10398:SF2">
    <property type="entry name" value="AFADIN"/>
    <property type="match status" value="1"/>
</dbReference>
<reference evidence="2 4" key="1">
    <citation type="journal article" date="2013" name="Genome Biol.">
        <title>Draft genome of the mountain pine beetle, Dendroctonus ponderosae Hopkins, a major forest pest.</title>
        <authorList>
            <person name="Keeling C.I."/>
            <person name="Yuen M.M."/>
            <person name="Liao N.Y."/>
            <person name="Docking T.R."/>
            <person name="Chan S.K."/>
            <person name="Taylor G.A."/>
            <person name="Palmquist D.L."/>
            <person name="Jackman S.D."/>
            <person name="Nguyen A."/>
            <person name="Li M."/>
            <person name="Henderson H."/>
            <person name="Janes J.K."/>
            <person name="Zhao Y."/>
            <person name="Pandoh P."/>
            <person name="Moore R."/>
            <person name="Sperling F.A."/>
            <person name="Huber D.P."/>
            <person name="Birol I."/>
            <person name="Jones S.J."/>
            <person name="Bohlmann J."/>
        </authorList>
    </citation>
    <scope>NUCLEOTIDE SEQUENCE</scope>
</reference>
<gene>
    <name evidence="3" type="ORF">D910_04153</name>
    <name evidence="2" type="ORF">YQE_08644</name>
</gene>
<dbReference type="OrthoDB" id="6260541at2759"/>
<evidence type="ECO:0000313" key="2">
    <source>
        <dbReference type="EMBL" id="ENN74875.1"/>
    </source>
</evidence>
<dbReference type="GO" id="GO:0050839">
    <property type="term" value="F:cell adhesion molecule binding"/>
    <property type="evidence" value="ECO:0007669"/>
    <property type="project" value="TreeGrafter"/>
</dbReference>
<proteinExistence type="predicted"/>
<feature type="domain" description="Ras-associating" evidence="1">
    <location>
        <begin position="17"/>
        <end position="111"/>
    </location>
</feature>
<organism evidence="2">
    <name type="scientific">Dendroctonus ponderosae</name>
    <name type="common">Mountain pine beetle</name>
    <dbReference type="NCBI Taxonomy" id="77166"/>
    <lineage>
        <taxon>Eukaryota</taxon>
        <taxon>Metazoa</taxon>
        <taxon>Ecdysozoa</taxon>
        <taxon>Arthropoda</taxon>
        <taxon>Hexapoda</taxon>
        <taxon>Insecta</taxon>
        <taxon>Pterygota</taxon>
        <taxon>Neoptera</taxon>
        <taxon>Endopterygota</taxon>
        <taxon>Coleoptera</taxon>
        <taxon>Polyphaga</taxon>
        <taxon>Cucujiformia</taxon>
        <taxon>Curculionidae</taxon>
        <taxon>Scolytinae</taxon>
        <taxon>Dendroctonus</taxon>
    </lineage>
</organism>
<dbReference type="Gene3D" id="3.10.20.90">
    <property type="entry name" value="Phosphatidylinositol 3-kinase Catalytic Subunit, Chain A, domain 1"/>
    <property type="match status" value="2"/>
</dbReference>
<dbReference type="InterPro" id="IPR028842">
    <property type="entry name" value="Afadin"/>
</dbReference>
<dbReference type="GO" id="GO:0032880">
    <property type="term" value="P:regulation of protein localization"/>
    <property type="evidence" value="ECO:0007669"/>
    <property type="project" value="TreeGrafter"/>
</dbReference>
<dbReference type="AlphaFoldDB" id="N6U005"/>
<protein>
    <recommendedName>
        <fullName evidence="1">Ras-associating domain-containing protein</fullName>
    </recommendedName>
</protein>
<evidence type="ECO:0000259" key="1">
    <source>
        <dbReference type="PROSITE" id="PS50200"/>
    </source>
</evidence>
<dbReference type="OMA" id="FYFQEAG"/>
<dbReference type="HOGENOM" id="CLU_062698_0_0_1"/>
<evidence type="ECO:0000313" key="4">
    <source>
        <dbReference type="Proteomes" id="UP000030742"/>
    </source>
</evidence>
<dbReference type="Proteomes" id="UP000030742">
    <property type="component" value="Unassembled WGS sequence"/>
</dbReference>
<feature type="domain" description="Ras-associating" evidence="1">
    <location>
        <begin position="248"/>
        <end position="335"/>
    </location>
</feature>
<dbReference type="GO" id="GO:0007165">
    <property type="term" value="P:signal transduction"/>
    <property type="evidence" value="ECO:0007669"/>
    <property type="project" value="InterPro"/>
</dbReference>
<dbReference type="SUPFAM" id="SSF54236">
    <property type="entry name" value="Ubiquitin-like"/>
    <property type="match status" value="2"/>
</dbReference>
<dbReference type="STRING" id="77166.N6U005"/>
<name>N6U005_DENPD</name>
<dbReference type="EMBL" id="KB741028">
    <property type="protein sequence ID" value="ENN74875.1"/>
    <property type="molecule type" value="Genomic_DNA"/>
</dbReference>
<dbReference type="InterPro" id="IPR000159">
    <property type="entry name" value="RA_dom"/>
</dbReference>
<dbReference type="SMART" id="SM00314">
    <property type="entry name" value="RA"/>
    <property type="match status" value="2"/>
</dbReference>
<dbReference type="EMBL" id="KB631854">
    <property type="protein sequence ID" value="ERL86747.1"/>
    <property type="molecule type" value="Genomic_DNA"/>
</dbReference>
<dbReference type="Pfam" id="PF00788">
    <property type="entry name" value="RA"/>
    <property type="match status" value="2"/>
</dbReference>
<accession>N6U005</accession>
<dbReference type="InterPro" id="IPR029071">
    <property type="entry name" value="Ubiquitin-like_domsf"/>
</dbReference>
<feature type="non-terminal residue" evidence="2">
    <location>
        <position position="1"/>
    </location>
</feature>